<organism evidence="1 2">
    <name type="scientific">Brachionus plicatilis</name>
    <name type="common">Marine rotifer</name>
    <name type="synonym">Brachionus muelleri</name>
    <dbReference type="NCBI Taxonomy" id="10195"/>
    <lineage>
        <taxon>Eukaryota</taxon>
        <taxon>Metazoa</taxon>
        <taxon>Spiralia</taxon>
        <taxon>Gnathifera</taxon>
        <taxon>Rotifera</taxon>
        <taxon>Eurotatoria</taxon>
        <taxon>Monogononta</taxon>
        <taxon>Pseudotrocha</taxon>
        <taxon>Ploima</taxon>
        <taxon>Brachionidae</taxon>
        <taxon>Brachionus</taxon>
    </lineage>
</organism>
<proteinExistence type="predicted"/>
<dbReference type="Proteomes" id="UP000276133">
    <property type="component" value="Unassembled WGS sequence"/>
</dbReference>
<dbReference type="AlphaFoldDB" id="A0A3M7QZ09"/>
<keyword evidence="2" id="KW-1185">Reference proteome</keyword>
<protein>
    <submittedName>
        <fullName evidence="1">Uncharacterized protein</fullName>
    </submittedName>
</protein>
<dbReference type="EMBL" id="REGN01004672">
    <property type="protein sequence ID" value="RNA16582.1"/>
    <property type="molecule type" value="Genomic_DNA"/>
</dbReference>
<gene>
    <name evidence="1" type="ORF">BpHYR1_003647</name>
</gene>
<sequence length="83" mass="9212">MAAICVNTDRKAHVSSHSSLAIENDENYSPSASLIDPRNFLTILLLVKLKLVKNYFRLEDNFSQRSKFNLLSANIGPLSSSVS</sequence>
<reference evidence="1 2" key="1">
    <citation type="journal article" date="2018" name="Sci. Rep.">
        <title>Genomic signatures of local adaptation to the degree of environmental predictability in rotifers.</title>
        <authorList>
            <person name="Franch-Gras L."/>
            <person name="Hahn C."/>
            <person name="Garcia-Roger E.M."/>
            <person name="Carmona M.J."/>
            <person name="Serra M."/>
            <person name="Gomez A."/>
        </authorList>
    </citation>
    <scope>NUCLEOTIDE SEQUENCE [LARGE SCALE GENOMIC DNA]</scope>
    <source>
        <strain evidence="1">HYR1</strain>
    </source>
</reference>
<evidence type="ECO:0000313" key="2">
    <source>
        <dbReference type="Proteomes" id="UP000276133"/>
    </source>
</evidence>
<name>A0A3M7QZ09_BRAPC</name>
<evidence type="ECO:0000313" key="1">
    <source>
        <dbReference type="EMBL" id="RNA16582.1"/>
    </source>
</evidence>
<accession>A0A3M7QZ09</accession>
<comment type="caution">
    <text evidence="1">The sequence shown here is derived from an EMBL/GenBank/DDBJ whole genome shotgun (WGS) entry which is preliminary data.</text>
</comment>